<dbReference type="AlphaFoldDB" id="A0A1X0LEA3"/>
<dbReference type="Proteomes" id="UP000279331">
    <property type="component" value="Unassembled WGS sequence"/>
</dbReference>
<sequence>MALPLKRLRGIIGGPRIFCSESVRDGQATMVTIGDDLSGADFLGTRHRVDGGRMVDGDGKRQFRPGADLCRPPGGGEMKRDEYHPDTIELPCAVSEAPCRSR</sequence>
<protein>
    <submittedName>
        <fullName evidence="2">Uncharacterized protein</fullName>
    </submittedName>
</protein>
<organism evidence="2 5">
    <name type="scientific">Mycobacterium persicum</name>
    <dbReference type="NCBI Taxonomy" id="1487726"/>
    <lineage>
        <taxon>Bacteria</taxon>
        <taxon>Bacillati</taxon>
        <taxon>Actinomycetota</taxon>
        <taxon>Actinomycetes</taxon>
        <taxon>Mycobacteriales</taxon>
        <taxon>Mycobacteriaceae</taxon>
        <taxon>Mycobacterium</taxon>
    </lineage>
</organism>
<accession>A0A1X0LEA3</accession>
<reference evidence="6 7" key="2">
    <citation type="submission" date="2018-09" db="EMBL/GenBank/DDBJ databases">
        <authorList>
            <person name="Tagini F."/>
        </authorList>
    </citation>
    <scope>NUCLEOTIDE SEQUENCE [LARGE SCALE GENOMIC DNA]</scope>
    <source>
        <strain evidence="4 6">MK4</strain>
        <strain evidence="3 7">MK42</strain>
    </source>
</reference>
<evidence type="ECO:0000313" key="2">
    <source>
        <dbReference type="EMBL" id="ORC09116.1"/>
    </source>
</evidence>
<dbReference type="EMBL" id="UPHL01000042">
    <property type="protein sequence ID" value="VAZ82890.1"/>
    <property type="molecule type" value="Genomic_DNA"/>
</dbReference>
<dbReference type="Proteomes" id="UP000271464">
    <property type="component" value="Unassembled WGS sequence"/>
</dbReference>
<evidence type="ECO:0000313" key="3">
    <source>
        <dbReference type="EMBL" id="VAZ82890.1"/>
    </source>
</evidence>
<dbReference type="EMBL" id="UPHM01000027">
    <property type="protein sequence ID" value="VAZ90615.1"/>
    <property type="molecule type" value="Genomic_DNA"/>
</dbReference>
<keyword evidence="6" id="KW-1185">Reference proteome</keyword>
<reference evidence="2 5" key="1">
    <citation type="submission" date="2017-02" db="EMBL/GenBank/DDBJ databases">
        <title>Mycobacterium kansasii genomes.</title>
        <authorList>
            <person name="Borowka P."/>
            <person name="Strapagiel D."/>
            <person name="Marciniak B."/>
            <person name="Lach J."/>
            <person name="Bakula Z."/>
            <person name="Van Ingen J."/>
            <person name="Safianowska A."/>
            <person name="Brzostek A."/>
            <person name="Dziadek J."/>
            <person name="Jagielski T."/>
        </authorList>
    </citation>
    <scope>NUCLEOTIDE SEQUENCE [LARGE SCALE GENOMIC DNA]</scope>
    <source>
        <strain evidence="2 5">12MK</strain>
    </source>
</reference>
<gene>
    <name evidence="2" type="ORF">B4U45_23480</name>
    <name evidence="3" type="ORF">LAUMK42_01700</name>
    <name evidence="4" type="ORF">LAUMK4_01483</name>
</gene>
<proteinExistence type="predicted"/>
<evidence type="ECO:0000313" key="7">
    <source>
        <dbReference type="Proteomes" id="UP000279331"/>
    </source>
</evidence>
<evidence type="ECO:0000313" key="6">
    <source>
        <dbReference type="Proteomes" id="UP000271464"/>
    </source>
</evidence>
<evidence type="ECO:0000313" key="4">
    <source>
        <dbReference type="EMBL" id="VAZ90615.1"/>
    </source>
</evidence>
<evidence type="ECO:0000313" key="5">
    <source>
        <dbReference type="Proteomes" id="UP000192335"/>
    </source>
</evidence>
<feature type="region of interest" description="Disordered" evidence="1">
    <location>
        <begin position="53"/>
        <end position="77"/>
    </location>
</feature>
<name>A0A1X0LEA3_9MYCO</name>
<dbReference type="Proteomes" id="UP000192335">
    <property type="component" value="Unassembled WGS sequence"/>
</dbReference>
<comment type="caution">
    <text evidence="2">The sequence shown here is derived from an EMBL/GenBank/DDBJ whole genome shotgun (WGS) entry which is preliminary data.</text>
</comment>
<dbReference type="EMBL" id="MWQA01000001">
    <property type="protein sequence ID" value="ORC09116.1"/>
    <property type="molecule type" value="Genomic_DNA"/>
</dbReference>
<evidence type="ECO:0000256" key="1">
    <source>
        <dbReference type="SAM" id="MobiDB-lite"/>
    </source>
</evidence>